<keyword evidence="3 7" id="KW-0812">Transmembrane</keyword>
<dbReference type="InterPro" id="IPR050638">
    <property type="entry name" value="AA-Vitamin_Transporters"/>
</dbReference>
<evidence type="ECO:0000313" key="10">
    <source>
        <dbReference type="Proteomes" id="UP000616114"/>
    </source>
</evidence>
<feature type="transmembrane region" description="Helical" evidence="7">
    <location>
        <begin position="206"/>
        <end position="225"/>
    </location>
</feature>
<feature type="transmembrane region" description="Helical" evidence="7">
    <location>
        <begin position="237"/>
        <end position="258"/>
    </location>
</feature>
<evidence type="ECO:0000256" key="3">
    <source>
        <dbReference type="ARBA" id="ARBA00022692"/>
    </source>
</evidence>
<evidence type="ECO:0000256" key="5">
    <source>
        <dbReference type="ARBA" id="ARBA00023136"/>
    </source>
</evidence>
<feature type="transmembrane region" description="Helical" evidence="7">
    <location>
        <begin position="24"/>
        <end position="42"/>
    </location>
</feature>
<feature type="domain" description="EamA" evidence="8">
    <location>
        <begin position="174"/>
        <end position="310"/>
    </location>
</feature>
<feature type="transmembrane region" description="Helical" evidence="7">
    <location>
        <begin position="293"/>
        <end position="312"/>
    </location>
</feature>
<evidence type="ECO:0000256" key="6">
    <source>
        <dbReference type="SAM" id="MobiDB-lite"/>
    </source>
</evidence>
<comment type="caution">
    <text evidence="9">The sequence shown here is derived from an EMBL/GenBank/DDBJ whole genome shotgun (WGS) entry which is preliminary data.</text>
</comment>
<reference evidence="9" key="1">
    <citation type="journal article" date="2014" name="Int. J. Syst. Evol. Microbiol.">
        <title>Complete genome sequence of Corynebacterium casei LMG S-19264T (=DSM 44701T), isolated from a smear-ripened cheese.</title>
        <authorList>
            <consortium name="US DOE Joint Genome Institute (JGI-PGF)"/>
            <person name="Walter F."/>
            <person name="Albersmeier A."/>
            <person name="Kalinowski J."/>
            <person name="Ruckert C."/>
        </authorList>
    </citation>
    <scope>NUCLEOTIDE SEQUENCE</scope>
    <source>
        <strain evidence="9">CGMCC 1.12785</strain>
    </source>
</reference>
<feature type="transmembrane region" description="Helical" evidence="7">
    <location>
        <begin position="62"/>
        <end position="81"/>
    </location>
</feature>
<dbReference type="PANTHER" id="PTHR32322">
    <property type="entry name" value="INNER MEMBRANE TRANSPORTER"/>
    <property type="match status" value="1"/>
</dbReference>
<evidence type="ECO:0000256" key="4">
    <source>
        <dbReference type="ARBA" id="ARBA00022989"/>
    </source>
</evidence>
<feature type="transmembrane region" description="Helical" evidence="7">
    <location>
        <begin position="174"/>
        <end position="194"/>
    </location>
</feature>
<feature type="compositionally biased region" description="Polar residues" evidence="6">
    <location>
        <begin position="1"/>
        <end position="10"/>
    </location>
</feature>
<comment type="similarity">
    <text evidence="2">Belongs to the EamA transporter family.</text>
</comment>
<dbReference type="Pfam" id="PF00892">
    <property type="entry name" value="EamA"/>
    <property type="match status" value="2"/>
</dbReference>
<dbReference type="PANTHER" id="PTHR32322:SF2">
    <property type="entry name" value="EAMA DOMAIN-CONTAINING PROTEIN"/>
    <property type="match status" value="1"/>
</dbReference>
<comment type="subcellular location">
    <subcellularLocation>
        <location evidence="1">Membrane</location>
        <topology evidence="1">Multi-pass membrane protein</topology>
    </subcellularLocation>
</comment>
<evidence type="ECO:0000256" key="2">
    <source>
        <dbReference type="ARBA" id="ARBA00007362"/>
    </source>
</evidence>
<sequence length="318" mass="32673">MRTEPTTDATGIQPGAAASHRPGAGGWVVAGLSAGLVVMWSSGFVGGRLGTQDASTLSLLSWRFLVLAPLVAAVLLVLARTRSLTVRAWPRHALLGVLSQVVYLGGVIGAIELGVGAGTSALVAALQPLLTGALTGPLLGQRTSARRWTGLGIGFAGVAVVVGGDLSTGSAPPWAYLLPFAGMLGLTAATLMEAASPSRAPIVEGLGVQCLASAVVFTAAAGATGTLTGPFLAEGTFWLAVAWVIVLSTFGGYGFYWLTLRHTDATRVGTLMYLSAPTTAIWAWLMFGDPIRWTALLGFAVCLIGVAAVFLSRGRAWR</sequence>
<reference evidence="9" key="2">
    <citation type="submission" date="2020-09" db="EMBL/GenBank/DDBJ databases">
        <authorList>
            <person name="Sun Q."/>
            <person name="Zhou Y."/>
        </authorList>
    </citation>
    <scope>NUCLEOTIDE SEQUENCE</scope>
    <source>
        <strain evidence="9">CGMCC 1.12785</strain>
    </source>
</reference>
<gene>
    <name evidence="9" type="ORF">GCM10011333_14480</name>
</gene>
<organism evidence="9 10">
    <name type="scientific">Sediminivirga luteola</name>
    <dbReference type="NCBI Taxonomy" id="1774748"/>
    <lineage>
        <taxon>Bacteria</taxon>
        <taxon>Bacillati</taxon>
        <taxon>Actinomycetota</taxon>
        <taxon>Actinomycetes</taxon>
        <taxon>Micrococcales</taxon>
        <taxon>Brevibacteriaceae</taxon>
        <taxon>Sediminivirga</taxon>
    </lineage>
</organism>
<keyword evidence="5 7" id="KW-0472">Membrane</keyword>
<evidence type="ECO:0000256" key="1">
    <source>
        <dbReference type="ARBA" id="ARBA00004141"/>
    </source>
</evidence>
<evidence type="ECO:0000313" key="9">
    <source>
        <dbReference type="EMBL" id="GGA12693.1"/>
    </source>
</evidence>
<feature type="transmembrane region" description="Helical" evidence="7">
    <location>
        <begin position="117"/>
        <end position="136"/>
    </location>
</feature>
<dbReference type="InterPro" id="IPR037185">
    <property type="entry name" value="EmrE-like"/>
</dbReference>
<feature type="region of interest" description="Disordered" evidence="6">
    <location>
        <begin position="1"/>
        <end position="21"/>
    </location>
</feature>
<protein>
    <submittedName>
        <fullName evidence="9">Membrane protein</fullName>
    </submittedName>
</protein>
<dbReference type="InterPro" id="IPR000620">
    <property type="entry name" value="EamA_dom"/>
</dbReference>
<evidence type="ECO:0000259" key="8">
    <source>
        <dbReference type="Pfam" id="PF00892"/>
    </source>
</evidence>
<feature type="transmembrane region" description="Helical" evidence="7">
    <location>
        <begin position="270"/>
        <end position="287"/>
    </location>
</feature>
<keyword evidence="4 7" id="KW-1133">Transmembrane helix</keyword>
<dbReference type="EMBL" id="BMFY01000005">
    <property type="protein sequence ID" value="GGA12693.1"/>
    <property type="molecule type" value="Genomic_DNA"/>
</dbReference>
<keyword evidence="10" id="KW-1185">Reference proteome</keyword>
<feature type="domain" description="EamA" evidence="8">
    <location>
        <begin position="34"/>
        <end position="162"/>
    </location>
</feature>
<dbReference type="Proteomes" id="UP000616114">
    <property type="component" value="Unassembled WGS sequence"/>
</dbReference>
<dbReference type="SUPFAM" id="SSF103481">
    <property type="entry name" value="Multidrug resistance efflux transporter EmrE"/>
    <property type="match status" value="2"/>
</dbReference>
<evidence type="ECO:0000256" key="7">
    <source>
        <dbReference type="SAM" id="Phobius"/>
    </source>
</evidence>
<accession>A0A8J2TXL5</accession>
<name>A0A8J2TXL5_9MICO</name>
<dbReference type="GO" id="GO:0016020">
    <property type="term" value="C:membrane"/>
    <property type="evidence" value="ECO:0007669"/>
    <property type="project" value="UniProtKB-SubCell"/>
</dbReference>
<feature type="transmembrane region" description="Helical" evidence="7">
    <location>
        <begin position="93"/>
        <end position="111"/>
    </location>
</feature>
<dbReference type="AlphaFoldDB" id="A0A8J2TXL5"/>
<proteinExistence type="inferred from homology"/>
<feature type="transmembrane region" description="Helical" evidence="7">
    <location>
        <begin position="148"/>
        <end position="168"/>
    </location>
</feature>
<dbReference type="RefSeq" id="WP_188550262.1">
    <property type="nucleotide sequence ID" value="NZ_BMFY01000005.1"/>
</dbReference>